<accession>A0A261SP31</accession>
<keyword evidence="9 12" id="KW-0560">Oxidoreductase</keyword>
<comment type="pathway">
    <text evidence="2 12">Amino-acid biosynthesis; L-valine biosynthesis; L-valine from pyruvate: step 2/4.</text>
</comment>
<dbReference type="Proteomes" id="UP000216354">
    <property type="component" value="Unassembled WGS sequence"/>
</dbReference>
<dbReference type="Gene3D" id="3.40.50.720">
    <property type="entry name" value="NAD(P)-binding Rossmann-like Domain"/>
    <property type="match status" value="1"/>
</dbReference>
<dbReference type="GO" id="GO:0009099">
    <property type="term" value="P:L-valine biosynthetic process"/>
    <property type="evidence" value="ECO:0007669"/>
    <property type="project" value="UniProtKB-UniRule"/>
</dbReference>
<keyword evidence="5 12" id="KW-0028">Amino-acid biosynthesis</keyword>
<protein>
    <recommendedName>
        <fullName evidence="12">Ketol-acid reductoisomerase (NADP(+))</fullName>
        <shortName evidence="12">KARI</shortName>
        <ecNumber evidence="12">1.1.1.86</ecNumber>
    </recommendedName>
    <alternativeName>
        <fullName evidence="12">Acetohydroxy-acid isomeroreductase</fullName>
        <shortName evidence="12">AHIR</shortName>
    </alternativeName>
    <alternativeName>
        <fullName evidence="12">Alpha-keto-beta-hydroxylacyl reductoisomerase</fullName>
    </alternativeName>
</protein>
<feature type="domain" description="KARI N-terminal Rossmann" evidence="14">
    <location>
        <begin position="1"/>
        <end position="181"/>
    </location>
</feature>
<dbReference type="EC" id="1.1.1.86" evidence="12"/>
<keyword evidence="18" id="KW-1185">Reference proteome</keyword>
<feature type="active site" evidence="12">
    <location>
        <position position="107"/>
    </location>
</feature>
<evidence type="ECO:0000256" key="1">
    <source>
        <dbReference type="ARBA" id="ARBA00002172"/>
    </source>
</evidence>
<feature type="binding site" evidence="12 13">
    <location>
        <position position="194"/>
    </location>
    <ligand>
        <name>Mg(2+)</name>
        <dbReference type="ChEBI" id="CHEBI:18420"/>
        <label>1</label>
    </ligand>
</feature>
<evidence type="ECO:0000256" key="8">
    <source>
        <dbReference type="ARBA" id="ARBA00022857"/>
    </source>
</evidence>
<dbReference type="PANTHER" id="PTHR21371:SF1">
    <property type="entry name" value="KETOL-ACID REDUCTOISOMERASE, MITOCHONDRIAL"/>
    <property type="match status" value="1"/>
</dbReference>
<evidence type="ECO:0000313" key="17">
    <source>
        <dbReference type="EMBL" id="OZI65361.1"/>
    </source>
</evidence>
<evidence type="ECO:0000256" key="6">
    <source>
        <dbReference type="ARBA" id="ARBA00022723"/>
    </source>
</evidence>
<comment type="pathway">
    <text evidence="3 12">Amino-acid biosynthesis; L-isoleucine biosynthesis; L-isoleucine from 2-oxobutanoate: step 2/4.</text>
</comment>
<comment type="caution">
    <text evidence="16">The sequence shown here is derived from an EMBL/GenBank/DDBJ whole genome shotgun (WGS) entry which is preliminary data.</text>
</comment>
<evidence type="ECO:0000256" key="2">
    <source>
        <dbReference type="ARBA" id="ARBA00004864"/>
    </source>
</evidence>
<evidence type="ECO:0000256" key="5">
    <source>
        <dbReference type="ARBA" id="ARBA00022605"/>
    </source>
</evidence>
<dbReference type="Proteomes" id="UP000217005">
    <property type="component" value="Unassembled WGS sequence"/>
</dbReference>
<comment type="catalytic activity">
    <reaction evidence="11 12">
        <text>(2R)-2,3-dihydroxy-3-methylbutanoate + NADP(+) = (2S)-2-acetolactate + NADPH + H(+)</text>
        <dbReference type="Rhea" id="RHEA:22068"/>
        <dbReference type="ChEBI" id="CHEBI:15378"/>
        <dbReference type="ChEBI" id="CHEBI:49072"/>
        <dbReference type="ChEBI" id="CHEBI:57783"/>
        <dbReference type="ChEBI" id="CHEBI:58349"/>
        <dbReference type="ChEBI" id="CHEBI:58476"/>
        <dbReference type="EC" id="1.1.1.86"/>
    </reaction>
</comment>
<dbReference type="EMBL" id="NEVL01000002">
    <property type="protein sequence ID" value="OZI39139.1"/>
    <property type="molecule type" value="Genomic_DNA"/>
</dbReference>
<dbReference type="NCBIfam" id="NF009940">
    <property type="entry name" value="PRK13403.1"/>
    <property type="match status" value="1"/>
</dbReference>
<feature type="binding site" evidence="12 13">
    <location>
        <position position="230"/>
    </location>
    <ligand>
        <name>Mg(2+)</name>
        <dbReference type="ChEBI" id="CHEBI:18420"/>
        <label>2</label>
    </ligand>
</feature>
<keyword evidence="10 12" id="KW-0100">Branched-chain amino acid biosynthesis</keyword>
<name>A0A261SP31_9BORD</name>
<dbReference type="NCBIfam" id="NF004017">
    <property type="entry name" value="PRK05479.1"/>
    <property type="match status" value="1"/>
</dbReference>
<dbReference type="PANTHER" id="PTHR21371">
    <property type="entry name" value="KETOL-ACID REDUCTOISOMERASE, MITOCHONDRIAL"/>
    <property type="match status" value="1"/>
</dbReference>
<evidence type="ECO:0000256" key="9">
    <source>
        <dbReference type="ARBA" id="ARBA00023002"/>
    </source>
</evidence>
<comment type="function">
    <text evidence="1 12">Involved in the biosynthesis of branched-chain amino acids (BCAA). Catalyzes an alkyl-migration followed by a ketol-acid reduction of (S)-2-acetolactate (S2AL) to yield (R)-2,3-dihydroxy-isovalerate. In the isomerase reaction, S2AL is rearranged via a Mg-dependent methyl migration to produce 3-hydroxy-3-methyl-2-ketobutyrate (HMKB). In the reductase reaction, this 2-ketoacid undergoes a metal-dependent reduction by NADPH to yield (R)-2,3-dihydroxy-isovalerate.</text>
</comment>
<evidence type="ECO:0000256" key="4">
    <source>
        <dbReference type="ARBA" id="ARBA00010318"/>
    </source>
</evidence>
<evidence type="ECO:0000259" key="14">
    <source>
        <dbReference type="PROSITE" id="PS51850"/>
    </source>
</evidence>
<dbReference type="EMBL" id="NEVR01000002">
    <property type="protein sequence ID" value="OZI65361.1"/>
    <property type="molecule type" value="Genomic_DNA"/>
</dbReference>
<comment type="similarity">
    <text evidence="4 12 13">Belongs to the ketol-acid reductoisomerase family.</text>
</comment>
<keyword evidence="7 12" id="KW-0460">Magnesium</keyword>
<reference evidence="16 19" key="2">
    <citation type="submission" date="2017-05" db="EMBL/GenBank/DDBJ databases">
        <title>Complete and WGS of Bordetella genogroups.</title>
        <authorList>
            <person name="Spilker T."/>
            <person name="LiPuma J."/>
        </authorList>
    </citation>
    <scope>NUCLEOTIDE SEQUENCE [LARGE SCALE GENOMIC DNA]</scope>
    <source>
        <strain evidence="16 19">AU17610</strain>
    </source>
</reference>
<dbReference type="PROSITE" id="PS51851">
    <property type="entry name" value="KARI_C"/>
    <property type="match status" value="1"/>
</dbReference>
<dbReference type="InterPro" id="IPR008927">
    <property type="entry name" value="6-PGluconate_DH-like_C_sf"/>
</dbReference>
<organism evidence="16 19">
    <name type="scientific">Bordetella genomosp. 1</name>
    <dbReference type="NCBI Taxonomy" id="1395607"/>
    <lineage>
        <taxon>Bacteria</taxon>
        <taxon>Pseudomonadati</taxon>
        <taxon>Pseudomonadota</taxon>
        <taxon>Betaproteobacteria</taxon>
        <taxon>Burkholderiales</taxon>
        <taxon>Alcaligenaceae</taxon>
        <taxon>Bordetella</taxon>
    </lineage>
</organism>
<dbReference type="Gene3D" id="6.10.240.10">
    <property type="match status" value="1"/>
</dbReference>
<dbReference type="InterPro" id="IPR036291">
    <property type="entry name" value="NAD(P)-bd_dom_sf"/>
</dbReference>
<dbReference type="GO" id="GO:0016853">
    <property type="term" value="F:isomerase activity"/>
    <property type="evidence" value="ECO:0007669"/>
    <property type="project" value="UniProtKB-KW"/>
</dbReference>
<feature type="binding site" evidence="12 13">
    <location>
        <position position="190"/>
    </location>
    <ligand>
        <name>Mg(2+)</name>
        <dbReference type="ChEBI" id="CHEBI:18420"/>
        <label>2</label>
    </ligand>
</feature>
<dbReference type="AlphaFoldDB" id="A0A261SP31"/>
<dbReference type="UniPathway" id="UPA00047">
    <property type="reaction ID" value="UER00056"/>
</dbReference>
<keyword evidence="6 12" id="KW-0479">Metal-binding</keyword>
<feature type="binding site" evidence="12">
    <location>
        <position position="52"/>
    </location>
    <ligand>
        <name>NADP(+)</name>
        <dbReference type="ChEBI" id="CHEBI:58349"/>
    </ligand>
</feature>
<dbReference type="InterPro" id="IPR013116">
    <property type="entry name" value="KARI_N"/>
</dbReference>
<dbReference type="GO" id="GO:0050661">
    <property type="term" value="F:NADP binding"/>
    <property type="evidence" value="ECO:0007669"/>
    <property type="project" value="InterPro"/>
</dbReference>
<evidence type="ECO:0000256" key="10">
    <source>
        <dbReference type="ARBA" id="ARBA00023304"/>
    </source>
</evidence>
<evidence type="ECO:0000256" key="12">
    <source>
        <dbReference type="HAMAP-Rule" id="MF_00435"/>
    </source>
</evidence>
<feature type="binding site" evidence="12 13">
    <location>
        <position position="251"/>
    </location>
    <ligand>
        <name>substrate</name>
    </ligand>
</feature>
<reference evidence="17 18" key="1">
    <citation type="submission" date="2017-05" db="EMBL/GenBank/DDBJ databases">
        <title>Complete and WGS of Bordetella genogroups.</title>
        <authorList>
            <person name="Spilker T."/>
            <person name="Lipuma J."/>
        </authorList>
    </citation>
    <scope>NUCLEOTIDE SEQUENCE [LARGE SCALE GENOMIC DNA]</scope>
    <source>
        <strain evidence="17 18">AU9795</strain>
    </source>
</reference>
<dbReference type="InterPro" id="IPR014359">
    <property type="entry name" value="KARI_prok"/>
</dbReference>
<dbReference type="RefSeq" id="WP_094825513.1">
    <property type="nucleotide sequence ID" value="NZ_NEVL01000002.1"/>
</dbReference>
<dbReference type="GO" id="GO:0000287">
    <property type="term" value="F:magnesium ion binding"/>
    <property type="evidence" value="ECO:0007669"/>
    <property type="project" value="UniProtKB-UniRule"/>
</dbReference>
<dbReference type="UniPathway" id="UPA00049">
    <property type="reaction ID" value="UER00060"/>
</dbReference>
<dbReference type="PIRSF" id="PIRSF000116">
    <property type="entry name" value="IlvC_gammaproteo"/>
    <property type="match status" value="1"/>
</dbReference>
<evidence type="ECO:0000256" key="7">
    <source>
        <dbReference type="ARBA" id="ARBA00022842"/>
    </source>
</evidence>
<gene>
    <name evidence="12" type="primary">ilvC</name>
    <name evidence="17" type="ORF">CAL27_09985</name>
    <name evidence="16" type="ORF">CEG14_06315</name>
</gene>
<proteinExistence type="inferred from homology"/>
<dbReference type="NCBIfam" id="TIGR00465">
    <property type="entry name" value="ilvC"/>
    <property type="match status" value="1"/>
</dbReference>
<comment type="catalytic activity">
    <reaction evidence="12">
        <text>(2R,3R)-2,3-dihydroxy-3-methylpentanoate + NADP(+) = (S)-2-ethyl-2-hydroxy-3-oxobutanoate + NADPH + H(+)</text>
        <dbReference type="Rhea" id="RHEA:13493"/>
        <dbReference type="ChEBI" id="CHEBI:15378"/>
        <dbReference type="ChEBI" id="CHEBI:49256"/>
        <dbReference type="ChEBI" id="CHEBI:49258"/>
        <dbReference type="ChEBI" id="CHEBI:57783"/>
        <dbReference type="ChEBI" id="CHEBI:58349"/>
        <dbReference type="EC" id="1.1.1.86"/>
    </reaction>
</comment>
<evidence type="ECO:0000259" key="15">
    <source>
        <dbReference type="PROSITE" id="PS51851"/>
    </source>
</evidence>
<dbReference type="GO" id="GO:0009097">
    <property type="term" value="P:isoleucine biosynthetic process"/>
    <property type="evidence" value="ECO:0007669"/>
    <property type="project" value="UniProtKB-UniRule"/>
</dbReference>
<evidence type="ECO:0000313" key="16">
    <source>
        <dbReference type="EMBL" id="OZI39139.1"/>
    </source>
</evidence>
<evidence type="ECO:0000256" key="3">
    <source>
        <dbReference type="ARBA" id="ARBA00004885"/>
    </source>
</evidence>
<feature type="binding site" evidence="12 13">
    <location>
        <position position="190"/>
    </location>
    <ligand>
        <name>Mg(2+)</name>
        <dbReference type="ChEBI" id="CHEBI:18420"/>
        <label>1</label>
    </ligand>
</feature>
<dbReference type="HAMAP" id="MF_00435">
    <property type="entry name" value="IlvC"/>
    <property type="match status" value="1"/>
</dbReference>
<dbReference type="PROSITE" id="PS51850">
    <property type="entry name" value="KARI_N"/>
    <property type="match status" value="1"/>
</dbReference>
<dbReference type="FunFam" id="3.40.50.720:FF:000023">
    <property type="entry name" value="Ketol-acid reductoisomerase (NADP(+))"/>
    <property type="match status" value="1"/>
</dbReference>
<feature type="binding site" evidence="12 13">
    <location>
        <position position="226"/>
    </location>
    <ligand>
        <name>Mg(2+)</name>
        <dbReference type="ChEBI" id="CHEBI:18420"/>
        <label>2</label>
    </ligand>
</feature>
<keyword evidence="8 12" id="KW-0521">NADP</keyword>
<comment type="cofactor">
    <cofactor evidence="12">
        <name>Mg(2+)</name>
        <dbReference type="ChEBI" id="CHEBI:18420"/>
    </cofactor>
    <text evidence="12">Binds 2 magnesium ions per subunit.</text>
</comment>
<dbReference type="InterPro" id="IPR000506">
    <property type="entry name" value="KARI_C"/>
</dbReference>
<feature type="domain" description="KARI C-terminal knotted" evidence="15">
    <location>
        <begin position="182"/>
        <end position="327"/>
    </location>
</feature>
<sequence>MKVFYDKDCDLSLVKGKTVAIIGYGSQGHAHALNLHESGVKVVVGLRKDGASWNKAANAGLKVAEVAEAVKSADVVMMLLPDETIASVYNKEVHANIKAGAALAFAHGFNVHYGQVVPREDIDVIMIAPKAPGHTVRSTYSQGGGVPHLVAVYQDKSGSARDIALSYASANGGGRAGIIETNFREETETDLFGEQAVLCGGAVELIKAGFDTLVEAGYAPEMAYFECLHELKLIVDLIYEGGIANMNYSISNNAEFGEYETGPKIVTDETRKAMRQALLDIQTGEYAKKFILENAAGAPTLTSRRRINAESQIEVVGSKLRAMMPWIAANKLVDKSKN</sequence>
<evidence type="ECO:0000256" key="11">
    <source>
        <dbReference type="ARBA" id="ARBA00049021"/>
    </source>
</evidence>
<comment type="caution">
    <text evidence="12">Lacks conserved residue(s) required for the propagation of feature annotation.</text>
</comment>
<keyword evidence="16" id="KW-0413">Isomerase</keyword>
<dbReference type="GO" id="GO:0004455">
    <property type="term" value="F:ketol-acid reductoisomerase activity"/>
    <property type="evidence" value="ECO:0007669"/>
    <property type="project" value="UniProtKB-UniRule"/>
</dbReference>
<evidence type="ECO:0000313" key="19">
    <source>
        <dbReference type="Proteomes" id="UP000217005"/>
    </source>
</evidence>
<dbReference type="GO" id="GO:0005829">
    <property type="term" value="C:cytosol"/>
    <property type="evidence" value="ECO:0007669"/>
    <property type="project" value="TreeGrafter"/>
</dbReference>
<dbReference type="SUPFAM" id="SSF48179">
    <property type="entry name" value="6-phosphogluconate dehydrogenase C-terminal domain-like"/>
    <property type="match status" value="1"/>
</dbReference>
<evidence type="ECO:0000256" key="13">
    <source>
        <dbReference type="PROSITE-ProRule" id="PRU01198"/>
    </source>
</evidence>
<dbReference type="InterPro" id="IPR013023">
    <property type="entry name" value="KARI"/>
</dbReference>
<dbReference type="Pfam" id="PF01450">
    <property type="entry name" value="KARI_C"/>
    <property type="match status" value="1"/>
</dbReference>
<evidence type="ECO:0000313" key="18">
    <source>
        <dbReference type="Proteomes" id="UP000216354"/>
    </source>
</evidence>
<feature type="binding site" evidence="12">
    <location>
        <begin position="24"/>
        <end position="27"/>
    </location>
    <ligand>
        <name>NADP(+)</name>
        <dbReference type="ChEBI" id="CHEBI:58349"/>
    </ligand>
</feature>
<dbReference type="SUPFAM" id="SSF51735">
    <property type="entry name" value="NAD(P)-binding Rossmann-fold domains"/>
    <property type="match status" value="1"/>
</dbReference>
<dbReference type="OrthoDB" id="9804088at2"/>
<feature type="binding site" evidence="12">
    <location>
        <position position="47"/>
    </location>
    <ligand>
        <name>NADP(+)</name>
        <dbReference type="ChEBI" id="CHEBI:58349"/>
    </ligand>
</feature>
<dbReference type="Pfam" id="PF07991">
    <property type="entry name" value="KARI_N"/>
    <property type="match status" value="1"/>
</dbReference>
<feature type="binding site" evidence="12">
    <location>
        <position position="133"/>
    </location>
    <ligand>
        <name>NADP(+)</name>
        <dbReference type="ChEBI" id="CHEBI:58349"/>
    </ligand>
</feature>